<name>A0ACC3AEW5_9EURO</name>
<organism evidence="1 2">
    <name type="scientific">Neophaeococcomyces mojaviensis</name>
    <dbReference type="NCBI Taxonomy" id="3383035"/>
    <lineage>
        <taxon>Eukaryota</taxon>
        <taxon>Fungi</taxon>
        <taxon>Dikarya</taxon>
        <taxon>Ascomycota</taxon>
        <taxon>Pezizomycotina</taxon>
        <taxon>Eurotiomycetes</taxon>
        <taxon>Chaetothyriomycetidae</taxon>
        <taxon>Chaetothyriales</taxon>
        <taxon>Chaetothyriales incertae sedis</taxon>
        <taxon>Neophaeococcomyces</taxon>
    </lineage>
</organism>
<comment type="caution">
    <text evidence="1">The sequence shown here is derived from an EMBL/GenBank/DDBJ whole genome shotgun (WGS) entry which is preliminary data.</text>
</comment>
<accession>A0ACC3AEW5</accession>
<reference evidence="1" key="1">
    <citation type="submission" date="2022-10" db="EMBL/GenBank/DDBJ databases">
        <title>Culturing micro-colonial fungi from biological soil crusts in the Mojave desert and describing Neophaeococcomyces mojavensis, and introducing the new genera and species Taxawa tesnikishii.</title>
        <authorList>
            <person name="Kurbessoian T."/>
            <person name="Stajich J.E."/>
        </authorList>
    </citation>
    <scope>NUCLEOTIDE SEQUENCE</scope>
    <source>
        <strain evidence="1">JES_112</strain>
    </source>
</reference>
<dbReference type="EMBL" id="JAPDRQ010000028">
    <property type="protein sequence ID" value="KAJ9660789.1"/>
    <property type="molecule type" value="Genomic_DNA"/>
</dbReference>
<evidence type="ECO:0000313" key="1">
    <source>
        <dbReference type="EMBL" id="KAJ9660789.1"/>
    </source>
</evidence>
<sequence length="470" mass="52331">MFRHPAGWGIPLTRPRRHLRIPTSCVRGDVSTFVRAFSSSNTNQSKLQVGDRVILRWTHIQKGKPQIKRKLTHPLREDGQTDLGDRGYTIKHADLIGKESYTEIVNTSRDGLRHLRIVAEHPTLDEFTTLAPRRVAPIYASYASTIVSLLDIHPEPHTSQSVPRTSSPSLQILEAGTGHGSLTLQLARSIAAANDLTKDTNIRPAPLAKTLYKAGEEYEGDIEFEYSEEMETWRKERRAVLHTVDIDPQNRVHADRLIRSFRGALYWPHINFYAGDVKDWVAQHLGGSGGKPFLDIVVLDMPGVEDYIASVTPVLKPGGQLLVFQPQITQIAACVQEIAANNLGLEMNTVMELGDGISNGRQWDVRLTQLKSVAREKTAELVKSRSKAKLKSRTDSVVTEQAATDEDERLKIEHDGKEQEQGRGSTGNRIPPMVCRPLVGELTRGGGFIGLWRKSARAGTETSKEDHMAE</sequence>
<evidence type="ECO:0000313" key="2">
    <source>
        <dbReference type="Proteomes" id="UP001172386"/>
    </source>
</evidence>
<keyword evidence="2" id="KW-1185">Reference proteome</keyword>
<dbReference type="Proteomes" id="UP001172386">
    <property type="component" value="Unassembled WGS sequence"/>
</dbReference>
<gene>
    <name evidence="1" type="ORF">H2198_002328</name>
</gene>
<proteinExistence type="predicted"/>
<protein>
    <submittedName>
        <fullName evidence="1">Uncharacterized protein</fullName>
    </submittedName>
</protein>